<evidence type="ECO:0000256" key="1">
    <source>
        <dbReference type="SAM" id="MobiDB-lite"/>
    </source>
</evidence>
<feature type="domain" description="Protein kinase" evidence="2">
    <location>
        <begin position="88"/>
        <end position="420"/>
    </location>
</feature>
<dbReference type="Gene3D" id="1.10.510.10">
    <property type="entry name" value="Transferase(Phosphotransferase) domain 1"/>
    <property type="match status" value="1"/>
</dbReference>
<evidence type="ECO:0000259" key="2">
    <source>
        <dbReference type="PROSITE" id="PS50011"/>
    </source>
</evidence>
<dbReference type="GO" id="GO:0005524">
    <property type="term" value="F:ATP binding"/>
    <property type="evidence" value="ECO:0007669"/>
    <property type="project" value="InterPro"/>
</dbReference>
<dbReference type="SUPFAM" id="SSF56112">
    <property type="entry name" value="Protein kinase-like (PK-like)"/>
    <property type="match status" value="1"/>
</dbReference>
<feature type="region of interest" description="Disordered" evidence="1">
    <location>
        <begin position="20"/>
        <end position="55"/>
    </location>
</feature>
<organism evidence="3 4">
    <name type="scientific">Crepidotus variabilis</name>
    <dbReference type="NCBI Taxonomy" id="179855"/>
    <lineage>
        <taxon>Eukaryota</taxon>
        <taxon>Fungi</taxon>
        <taxon>Dikarya</taxon>
        <taxon>Basidiomycota</taxon>
        <taxon>Agaricomycotina</taxon>
        <taxon>Agaricomycetes</taxon>
        <taxon>Agaricomycetidae</taxon>
        <taxon>Agaricales</taxon>
        <taxon>Agaricineae</taxon>
        <taxon>Crepidotaceae</taxon>
        <taxon>Crepidotus</taxon>
    </lineage>
</organism>
<dbReference type="GO" id="GO:0004672">
    <property type="term" value="F:protein kinase activity"/>
    <property type="evidence" value="ECO:0007669"/>
    <property type="project" value="InterPro"/>
</dbReference>
<comment type="caution">
    <text evidence="3">The sequence shown here is derived from an EMBL/GenBank/DDBJ whole genome shotgun (WGS) entry which is preliminary data.</text>
</comment>
<accession>A0A9P6ETQ6</accession>
<dbReference type="InterPro" id="IPR011009">
    <property type="entry name" value="Kinase-like_dom_sf"/>
</dbReference>
<dbReference type="Pfam" id="PF00069">
    <property type="entry name" value="Pkinase"/>
    <property type="match status" value="1"/>
</dbReference>
<sequence length="420" mass="48963">MSLTIRPTLRPVVWSNIDSHGKMKRREPSTSSDEEDYYDSPSRKRRKPLTQPMVYYPPQLTPSEKLWRDRCAFLYQRGYQLRPRYQPHWSPAVMGNGRHHHSGEDHIMQIVPQVLDAIRRQDGLVVCVKMISEVRKVHHIKITEFFSTRRMTSDTRNHVVPFYDCFADTYSPNIQFMVMPVLRRFDDPEFVVVSEVVDFISQALEGLVFLHENHVAHNNLIADHIMMDAKSIIPTGWHFVSHFCEPDGMTRVKPLERRNHPVRYYFVGFGNSCSFPPGKQPLVNHLGAEDEEVPELLSRKPYDPYKLDIYTLGNVFKRQLFQKYYSLDFIQDLLKYMHIEDFAQRPAADSILQAWYRIRSALDEDDLENTRLTKKEEAKKLFSSRLSTDKPSPSGSSRSTHSSNAGTRSDKRDISSILNN</sequence>
<name>A0A9P6ETQ6_9AGAR</name>
<evidence type="ECO:0000313" key="3">
    <source>
        <dbReference type="EMBL" id="KAF9534658.1"/>
    </source>
</evidence>
<evidence type="ECO:0000313" key="4">
    <source>
        <dbReference type="Proteomes" id="UP000807306"/>
    </source>
</evidence>
<dbReference type="InterPro" id="IPR000719">
    <property type="entry name" value="Prot_kinase_dom"/>
</dbReference>
<dbReference type="SMART" id="SM00220">
    <property type="entry name" value="S_TKc"/>
    <property type="match status" value="1"/>
</dbReference>
<dbReference type="OrthoDB" id="5987198at2759"/>
<dbReference type="PROSITE" id="PS50011">
    <property type="entry name" value="PROTEIN_KINASE_DOM"/>
    <property type="match status" value="1"/>
</dbReference>
<protein>
    <recommendedName>
        <fullName evidence="2">Protein kinase domain-containing protein</fullName>
    </recommendedName>
</protein>
<feature type="compositionally biased region" description="Low complexity" evidence="1">
    <location>
        <begin position="389"/>
        <end position="403"/>
    </location>
</feature>
<dbReference type="EMBL" id="MU157825">
    <property type="protein sequence ID" value="KAF9534658.1"/>
    <property type="molecule type" value="Genomic_DNA"/>
</dbReference>
<dbReference type="Proteomes" id="UP000807306">
    <property type="component" value="Unassembled WGS sequence"/>
</dbReference>
<proteinExistence type="predicted"/>
<reference evidence="3" key="1">
    <citation type="submission" date="2020-11" db="EMBL/GenBank/DDBJ databases">
        <authorList>
            <consortium name="DOE Joint Genome Institute"/>
            <person name="Ahrendt S."/>
            <person name="Riley R."/>
            <person name="Andreopoulos W."/>
            <person name="Labutti K."/>
            <person name="Pangilinan J."/>
            <person name="Ruiz-Duenas F.J."/>
            <person name="Barrasa J.M."/>
            <person name="Sanchez-Garcia M."/>
            <person name="Camarero S."/>
            <person name="Miyauchi S."/>
            <person name="Serrano A."/>
            <person name="Linde D."/>
            <person name="Babiker R."/>
            <person name="Drula E."/>
            <person name="Ayuso-Fernandez I."/>
            <person name="Pacheco R."/>
            <person name="Padilla G."/>
            <person name="Ferreira P."/>
            <person name="Barriuso J."/>
            <person name="Kellner H."/>
            <person name="Castanera R."/>
            <person name="Alfaro M."/>
            <person name="Ramirez L."/>
            <person name="Pisabarro A.G."/>
            <person name="Kuo A."/>
            <person name="Tritt A."/>
            <person name="Lipzen A."/>
            <person name="He G."/>
            <person name="Yan M."/>
            <person name="Ng V."/>
            <person name="Cullen D."/>
            <person name="Martin F."/>
            <person name="Rosso M.-N."/>
            <person name="Henrissat B."/>
            <person name="Hibbett D."/>
            <person name="Martinez A.T."/>
            <person name="Grigoriev I.V."/>
        </authorList>
    </citation>
    <scope>NUCLEOTIDE SEQUENCE</scope>
    <source>
        <strain evidence="3">CBS 506.95</strain>
    </source>
</reference>
<gene>
    <name evidence="3" type="ORF">CPB83DRAFT_802734</name>
</gene>
<keyword evidence="4" id="KW-1185">Reference proteome</keyword>
<feature type="region of interest" description="Disordered" evidence="1">
    <location>
        <begin position="378"/>
        <end position="420"/>
    </location>
</feature>
<dbReference type="AlphaFoldDB" id="A0A9P6ETQ6"/>